<dbReference type="CDD" id="cd02042">
    <property type="entry name" value="ParAB_family"/>
    <property type="match status" value="1"/>
</dbReference>
<evidence type="ECO:0000259" key="2">
    <source>
        <dbReference type="Pfam" id="PF13614"/>
    </source>
</evidence>
<gene>
    <name evidence="3" type="primary">soj</name>
    <name evidence="3" type="ORF">NCTC10976_01918</name>
</gene>
<name>A0A3S4YKN3_ACTPL</name>
<evidence type="ECO:0000313" key="4">
    <source>
        <dbReference type="Proteomes" id="UP000275510"/>
    </source>
</evidence>
<dbReference type="InterPro" id="IPR025669">
    <property type="entry name" value="AAA_dom"/>
</dbReference>
<sequence length="169" mass="18731">MKNQNSTQKPFIITIASTKGGSAKSTNAANIGAFCADHGLKTLLIDTDTQPTLSSYYQLDYQAPGGTYEFLQFRDVDPEHIISRTTIPNLDLIQSNDPSNKISPMLRDSPGGALRFSLLLKKLLAMMSLSLIHAGRVILLSICQFSLLMFYSVQSYLTFFLQKSLFVAR</sequence>
<dbReference type="Pfam" id="PF13614">
    <property type="entry name" value="AAA_31"/>
    <property type="match status" value="1"/>
</dbReference>
<dbReference type="PANTHER" id="PTHR13696:SF52">
    <property type="entry name" value="PARA FAMILY PROTEIN CT_582"/>
    <property type="match status" value="1"/>
</dbReference>
<keyword evidence="1" id="KW-1133">Transmembrane helix</keyword>
<protein>
    <submittedName>
        <fullName evidence="3">Chromosome partitioning ATPase</fullName>
    </submittedName>
</protein>
<proteinExistence type="predicted"/>
<dbReference type="AlphaFoldDB" id="A0A3S4YKN3"/>
<dbReference type="EMBL" id="LR134515">
    <property type="protein sequence ID" value="VEJ17762.1"/>
    <property type="molecule type" value="Genomic_DNA"/>
</dbReference>
<feature type="transmembrane region" description="Helical" evidence="1">
    <location>
        <begin position="123"/>
        <end position="151"/>
    </location>
</feature>
<dbReference type="Proteomes" id="UP000275510">
    <property type="component" value="Chromosome"/>
</dbReference>
<dbReference type="InterPro" id="IPR050678">
    <property type="entry name" value="DNA_Partitioning_ATPase"/>
</dbReference>
<dbReference type="Gene3D" id="3.40.50.300">
    <property type="entry name" value="P-loop containing nucleotide triphosphate hydrolases"/>
    <property type="match status" value="1"/>
</dbReference>
<reference evidence="3 4" key="1">
    <citation type="submission" date="2018-12" db="EMBL/GenBank/DDBJ databases">
        <authorList>
            <consortium name="Pathogen Informatics"/>
        </authorList>
    </citation>
    <scope>NUCLEOTIDE SEQUENCE [LARGE SCALE GENOMIC DNA]</scope>
    <source>
        <strain evidence="3 4">NCTC10976</strain>
    </source>
</reference>
<keyword evidence="1" id="KW-0812">Transmembrane</keyword>
<keyword evidence="1" id="KW-0472">Membrane</keyword>
<organism evidence="3 4">
    <name type="scientific">Actinobacillus pleuropneumoniae</name>
    <name type="common">Haemophilus pleuropneumoniae</name>
    <dbReference type="NCBI Taxonomy" id="715"/>
    <lineage>
        <taxon>Bacteria</taxon>
        <taxon>Pseudomonadati</taxon>
        <taxon>Pseudomonadota</taxon>
        <taxon>Gammaproteobacteria</taxon>
        <taxon>Pasteurellales</taxon>
        <taxon>Pasteurellaceae</taxon>
        <taxon>Actinobacillus</taxon>
    </lineage>
</organism>
<dbReference type="PANTHER" id="PTHR13696">
    <property type="entry name" value="P-LOOP CONTAINING NUCLEOSIDE TRIPHOSPHATE HYDROLASE"/>
    <property type="match status" value="1"/>
</dbReference>
<feature type="domain" description="AAA" evidence="2">
    <location>
        <begin position="12"/>
        <end position="97"/>
    </location>
</feature>
<dbReference type="InterPro" id="IPR027417">
    <property type="entry name" value="P-loop_NTPase"/>
</dbReference>
<evidence type="ECO:0000313" key="3">
    <source>
        <dbReference type="EMBL" id="VEJ17762.1"/>
    </source>
</evidence>
<accession>A0A3S4YKN3</accession>
<dbReference type="SUPFAM" id="SSF52540">
    <property type="entry name" value="P-loop containing nucleoside triphosphate hydrolases"/>
    <property type="match status" value="1"/>
</dbReference>
<evidence type="ECO:0000256" key="1">
    <source>
        <dbReference type="SAM" id="Phobius"/>
    </source>
</evidence>